<dbReference type="Gene3D" id="2.70.170.10">
    <property type="entry name" value="Neurotransmitter-gated ion-channel ligand-binding domain"/>
    <property type="match status" value="1"/>
</dbReference>
<dbReference type="STRING" id="34508.A0A4U5NTV2"/>
<keyword evidence="3" id="KW-0813">Transport</keyword>
<keyword evidence="2" id="KW-0472">Membrane</keyword>
<dbReference type="PANTHER" id="PTHR18945">
    <property type="entry name" value="NEUROTRANSMITTER GATED ION CHANNEL"/>
    <property type="match status" value="1"/>
</dbReference>
<dbReference type="OrthoDB" id="407674at2759"/>
<dbReference type="InterPro" id="IPR036734">
    <property type="entry name" value="Neur_chan_lig-bd_sf"/>
</dbReference>
<proteinExistence type="inferred from homology"/>
<dbReference type="GO" id="GO:0005230">
    <property type="term" value="F:extracellular ligand-gated monoatomic ion channel activity"/>
    <property type="evidence" value="ECO:0007669"/>
    <property type="project" value="InterPro"/>
</dbReference>
<dbReference type="CDD" id="cd18990">
    <property type="entry name" value="LGIC_ECD_GABAAR"/>
    <property type="match status" value="1"/>
</dbReference>
<dbReference type="GO" id="GO:0016020">
    <property type="term" value="C:membrane"/>
    <property type="evidence" value="ECO:0007669"/>
    <property type="project" value="UniProtKB-SubCell"/>
</dbReference>
<accession>A0A4U5NTV2</accession>
<evidence type="ECO:0000313" key="6">
    <source>
        <dbReference type="Proteomes" id="UP000298663"/>
    </source>
</evidence>
<dbReference type="InterPro" id="IPR006201">
    <property type="entry name" value="Neur_channel"/>
</dbReference>
<dbReference type="InterPro" id="IPR006202">
    <property type="entry name" value="Neur_chan_lig-bd"/>
</dbReference>
<sequence length="357" mass="39967">MRKSLGHFLASSNRAEFLPPRASLPEPTCGRPIVELSSPGAAAPPFDSFLLSGLSESHKCRVMGFNSSFAPSEILAFVCLLPLLCQPLSANPAGFWSEWLFRVVLITRNPKNITSSPFLPTELADASDESLPALDTVLYCDSAPPSGGETPLSRGFLVRGKIVGSLMQNYTKMLPDAEESVQVQIEMHVQDMSSLNEITSDFEIDILFTQLWHDPSLSFSNHSECIRNITMESKYINAIWTPNTCLINSKKTMVHASPTDNIMFILYENGTVWINHRLSVKAPCDLDLRSFPFDTQTCMLIFESYSHNSEEVTLHWMEEPVTLMKNIQLPDFDMVQFNTKRQLSRPILDGRSVPSLD</sequence>
<reference evidence="5 6" key="2">
    <citation type="journal article" date="2019" name="G3 (Bethesda)">
        <title>Hybrid Assembly of the Genome of the Entomopathogenic Nematode Steinernema carpocapsae Identifies the X-Chromosome.</title>
        <authorList>
            <person name="Serra L."/>
            <person name="Macchietto M."/>
            <person name="Macias-Munoz A."/>
            <person name="McGill C.J."/>
            <person name="Rodriguez I.M."/>
            <person name="Rodriguez B."/>
            <person name="Murad R."/>
            <person name="Mortazavi A."/>
        </authorList>
    </citation>
    <scope>NUCLEOTIDE SEQUENCE [LARGE SCALE GENOMIC DNA]</scope>
    <source>
        <strain evidence="5 6">ALL</strain>
    </source>
</reference>
<dbReference type="GO" id="GO:0004888">
    <property type="term" value="F:transmembrane signaling receptor activity"/>
    <property type="evidence" value="ECO:0007669"/>
    <property type="project" value="InterPro"/>
</dbReference>
<keyword evidence="3" id="KW-0407">Ion channel</keyword>
<dbReference type="PROSITE" id="PS00236">
    <property type="entry name" value="NEUROTR_ION_CHANNEL"/>
    <property type="match status" value="1"/>
</dbReference>
<dbReference type="Pfam" id="PF02931">
    <property type="entry name" value="Neur_chan_LBD"/>
    <property type="match status" value="1"/>
</dbReference>
<gene>
    <name evidence="5" type="ORF">L596_011423</name>
</gene>
<comment type="similarity">
    <text evidence="3">Belongs to the ligand-gated ion channel (TC 1.A.9) family.</text>
</comment>
<evidence type="ECO:0000313" key="5">
    <source>
        <dbReference type="EMBL" id="TKR86927.1"/>
    </source>
</evidence>
<protein>
    <recommendedName>
        <fullName evidence="4">Neurotransmitter-gated ion-channel ligand-binding domain-containing protein</fullName>
    </recommendedName>
</protein>
<evidence type="ECO:0000256" key="1">
    <source>
        <dbReference type="ARBA" id="ARBA00004141"/>
    </source>
</evidence>
<name>A0A4U5NTV2_STECR</name>
<organism evidence="5 6">
    <name type="scientific">Steinernema carpocapsae</name>
    <name type="common">Entomopathogenic nematode</name>
    <dbReference type="NCBI Taxonomy" id="34508"/>
    <lineage>
        <taxon>Eukaryota</taxon>
        <taxon>Metazoa</taxon>
        <taxon>Ecdysozoa</taxon>
        <taxon>Nematoda</taxon>
        <taxon>Chromadorea</taxon>
        <taxon>Rhabditida</taxon>
        <taxon>Tylenchina</taxon>
        <taxon>Panagrolaimomorpha</taxon>
        <taxon>Strongyloidoidea</taxon>
        <taxon>Steinernematidae</taxon>
        <taxon>Steinernema</taxon>
    </lineage>
</organism>
<feature type="domain" description="Neurotransmitter-gated ion-channel ligand-binding" evidence="4">
    <location>
        <begin position="161"/>
        <end position="338"/>
    </location>
</feature>
<dbReference type="Proteomes" id="UP000298663">
    <property type="component" value="Unassembled WGS sequence"/>
</dbReference>
<comment type="subcellular location">
    <subcellularLocation>
        <location evidence="1">Membrane</location>
        <topology evidence="1">Multi-pass membrane protein</topology>
    </subcellularLocation>
</comment>
<dbReference type="InterPro" id="IPR018000">
    <property type="entry name" value="Neurotransmitter_ion_chnl_CS"/>
</dbReference>
<reference evidence="5 6" key="1">
    <citation type="journal article" date="2015" name="Genome Biol.">
        <title>Comparative genomics of Steinernema reveals deeply conserved gene regulatory networks.</title>
        <authorList>
            <person name="Dillman A.R."/>
            <person name="Macchietto M."/>
            <person name="Porter C.F."/>
            <person name="Rogers A."/>
            <person name="Williams B."/>
            <person name="Antoshechkin I."/>
            <person name="Lee M.M."/>
            <person name="Goodwin Z."/>
            <person name="Lu X."/>
            <person name="Lewis E.E."/>
            <person name="Goodrich-Blair H."/>
            <person name="Stock S.P."/>
            <person name="Adams B.J."/>
            <person name="Sternberg P.W."/>
            <person name="Mortazavi A."/>
        </authorList>
    </citation>
    <scope>NUCLEOTIDE SEQUENCE [LARGE SCALE GENOMIC DNA]</scope>
    <source>
        <strain evidence="5 6">ALL</strain>
    </source>
</reference>
<dbReference type="AlphaFoldDB" id="A0A4U5NTV2"/>
<evidence type="ECO:0000259" key="4">
    <source>
        <dbReference type="Pfam" id="PF02931"/>
    </source>
</evidence>
<evidence type="ECO:0000256" key="3">
    <source>
        <dbReference type="RuleBase" id="RU000687"/>
    </source>
</evidence>
<evidence type="ECO:0000256" key="2">
    <source>
        <dbReference type="ARBA" id="ARBA00023136"/>
    </source>
</evidence>
<dbReference type="SUPFAM" id="SSF63712">
    <property type="entry name" value="Nicotinic receptor ligand binding domain-like"/>
    <property type="match status" value="1"/>
</dbReference>
<dbReference type="EMBL" id="AZBU02000003">
    <property type="protein sequence ID" value="TKR86927.1"/>
    <property type="molecule type" value="Genomic_DNA"/>
</dbReference>
<keyword evidence="3" id="KW-0406">Ion transport</keyword>
<dbReference type="PRINTS" id="PR00252">
    <property type="entry name" value="NRIONCHANNEL"/>
</dbReference>
<keyword evidence="6" id="KW-1185">Reference proteome</keyword>
<comment type="caution">
    <text evidence="5">The sequence shown here is derived from an EMBL/GenBank/DDBJ whole genome shotgun (WGS) entry which is preliminary data.</text>
</comment>